<evidence type="ECO:0000259" key="2">
    <source>
        <dbReference type="Pfam" id="PF09851"/>
    </source>
</evidence>
<protein>
    <recommendedName>
        <fullName evidence="2">SHOCT domain-containing protein</fullName>
    </recommendedName>
</protein>
<feature type="region of interest" description="Disordered" evidence="1">
    <location>
        <begin position="62"/>
        <end position="83"/>
    </location>
</feature>
<feature type="domain" description="SHOCT" evidence="2">
    <location>
        <begin position="88"/>
        <end position="115"/>
    </location>
</feature>
<dbReference type="Pfam" id="PF09851">
    <property type="entry name" value="SHOCT"/>
    <property type="match status" value="1"/>
</dbReference>
<dbReference type="AlphaFoldDB" id="A0A7W0CIZ6"/>
<keyword evidence="4" id="KW-1185">Reference proteome</keyword>
<dbReference type="Proteomes" id="UP000530928">
    <property type="component" value="Unassembled WGS sequence"/>
</dbReference>
<dbReference type="EMBL" id="JACDUR010000003">
    <property type="protein sequence ID" value="MBA2892036.1"/>
    <property type="molecule type" value="Genomic_DNA"/>
</dbReference>
<reference evidence="3 4" key="1">
    <citation type="submission" date="2020-07" db="EMBL/GenBank/DDBJ databases">
        <title>Genomic Encyclopedia of Type Strains, Phase IV (KMG-IV): sequencing the most valuable type-strain genomes for metagenomic binning, comparative biology and taxonomic classification.</title>
        <authorList>
            <person name="Goeker M."/>
        </authorList>
    </citation>
    <scope>NUCLEOTIDE SEQUENCE [LARGE SCALE GENOMIC DNA]</scope>
    <source>
        <strain evidence="3 4">DSM 45533</strain>
    </source>
</reference>
<evidence type="ECO:0000313" key="4">
    <source>
        <dbReference type="Proteomes" id="UP000530928"/>
    </source>
</evidence>
<organism evidence="3 4">
    <name type="scientific">Nonomuraea soli</name>
    <dbReference type="NCBI Taxonomy" id="1032476"/>
    <lineage>
        <taxon>Bacteria</taxon>
        <taxon>Bacillati</taxon>
        <taxon>Actinomycetota</taxon>
        <taxon>Actinomycetes</taxon>
        <taxon>Streptosporangiales</taxon>
        <taxon>Streptosporangiaceae</taxon>
        <taxon>Nonomuraea</taxon>
    </lineage>
</organism>
<evidence type="ECO:0000256" key="1">
    <source>
        <dbReference type="SAM" id="MobiDB-lite"/>
    </source>
</evidence>
<sequence>MIMRRRMGRPGLLGTMARTAVITGTATAVSGGMQRRSERRASEQQAMAYQQQQEMDARIASEVQAQQQQYQAAPQPAQQAPAAPDRLQQLKDLGQLKADGLLTEEEFAREKARILAS</sequence>
<comment type="caution">
    <text evidence="3">The sequence shown here is derived from an EMBL/GenBank/DDBJ whole genome shotgun (WGS) entry which is preliminary data.</text>
</comment>
<accession>A0A7W0CIZ6</accession>
<evidence type="ECO:0000313" key="3">
    <source>
        <dbReference type="EMBL" id="MBA2892036.1"/>
    </source>
</evidence>
<dbReference type="RefSeq" id="WP_181610772.1">
    <property type="nucleotide sequence ID" value="NZ_BAABAM010000002.1"/>
</dbReference>
<feature type="compositionally biased region" description="Low complexity" evidence="1">
    <location>
        <begin position="64"/>
        <end position="83"/>
    </location>
</feature>
<gene>
    <name evidence="3" type="ORF">HNR30_003377</name>
</gene>
<proteinExistence type="predicted"/>
<dbReference type="InterPro" id="IPR018649">
    <property type="entry name" value="SHOCT"/>
</dbReference>
<name>A0A7W0CIZ6_9ACTN</name>